<evidence type="ECO:0000256" key="3">
    <source>
        <dbReference type="ARBA" id="ARBA00023163"/>
    </source>
</evidence>
<dbReference type="KEGG" id="ptaw:DW352_22085"/>
<dbReference type="GO" id="GO:0003700">
    <property type="term" value="F:DNA-binding transcription factor activity"/>
    <property type="evidence" value="ECO:0007669"/>
    <property type="project" value="InterPro"/>
</dbReference>
<feature type="region of interest" description="Disordered" evidence="4">
    <location>
        <begin position="1"/>
        <end position="21"/>
    </location>
</feature>
<accession>A0A346A1C6</accession>
<reference evidence="6 7" key="1">
    <citation type="submission" date="2018-07" db="EMBL/GenBank/DDBJ databases">
        <authorList>
            <person name="Quirk P.G."/>
            <person name="Krulwich T.A."/>
        </authorList>
    </citation>
    <scope>NUCLEOTIDE SEQUENCE [LARGE SCALE GENOMIC DNA]</scope>
    <source>
        <strain evidence="6 7">CC-BB4</strain>
    </source>
</reference>
<dbReference type="InterPro" id="IPR011711">
    <property type="entry name" value="GntR_C"/>
</dbReference>
<dbReference type="AlphaFoldDB" id="A0A346A1C6"/>
<dbReference type="SMART" id="SM00895">
    <property type="entry name" value="FCD"/>
    <property type="match status" value="1"/>
</dbReference>
<dbReference type="Gene3D" id="1.20.120.530">
    <property type="entry name" value="GntR ligand-binding domain-like"/>
    <property type="match status" value="1"/>
</dbReference>
<dbReference type="Gene3D" id="1.10.10.10">
    <property type="entry name" value="Winged helix-like DNA-binding domain superfamily/Winged helix DNA-binding domain"/>
    <property type="match status" value="1"/>
</dbReference>
<dbReference type="GO" id="GO:0003677">
    <property type="term" value="F:DNA binding"/>
    <property type="evidence" value="ECO:0007669"/>
    <property type="project" value="UniProtKB-KW"/>
</dbReference>
<evidence type="ECO:0000259" key="5">
    <source>
        <dbReference type="PROSITE" id="PS50949"/>
    </source>
</evidence>
<dbReference type="Proteomes" id="UP000254889">
    <property type="component" value="Chromosome"/>
</dbReference>
<dbReference type="InterPro" id="IPR000524">
    <property type="entry name" value="Tscrpt_reg_HTH_GntR"/>
</dbReference>
<keyword evidence="2" id="KW-0238">DNA-binding</keyword>
<gene>
    <name evidence="6" type="ORF">DW352_22085</name>
</gene>
<dbReference type="InterPro" id="IPR008920">
    <property type="entry name" value="TF_FadR/GntR_C"/>
</dbReference>
<dbReference type="PANTHER" id="PTHR43537:SF49">
    <property type="entry name" value="TRANSCRIPTIONAL REGULATORY PROTEIN"/>
    <property type="match status" value="1"/>
</dbReference>
<dbReference type="PROSITE" id="PS50949">
    <property type="entry name" value="HTH_GNTR"/>
    <property type="match status" value="1"/>
</dbReference>
<dbReference type="OrthoDB" id="9789310at2"/>
<evidence type="ECO:0000256" key="2">
    <source>
        <dbReference type="ARBA" id="ARBA00023125"/>
    </source>
</evidence>
<keyword evidence="7" id="KW-1185">Reference proteome</keyword>
<dbReference type="PANTHER" id="PTHR43537">
    <property type="entry name" value="TRANSCRIPTIONAL REGULATOR, GNTR FAMILY"/>
    <property type="match status" value="1"/>
</dbReference>
<dbReference type="Pfam" id="PF00392">
    <property type="entry name" value="GntR"/>
    <property type="match status" value="1"/>
</dbReference>
<dbReference type="SMART" id="SM00345">
    <property type="entry name" value="HTH_GNTR"/>
    <property type="match status" value="1"/>
</dbReference>
<proteinExistence type="predicted"/>
<dbReference type="InterPro" id="IPR036390">
    <property type="entry name" value="WH_DNA-bd_sf"/>
</dbReference>
<keyword evidence="3" id="KW-0804">Transcription</keyword>
<evidence type="ECO:0000313" key="6">
    <source>
        <dbReference type="EMBL" id="AXK82973.1"/>
    </source>
</evidence>
<evidence type="ECO:0000256" key="1">
    <source>
        <dbReference type="ARBA" id="ARBA00023015"/>
    </source>
</evidence>
<organism evidence="6 7">
    <name type="scientific">Pseudolabrys taiwanensis</name>
    <dbReference type="NCBI Taxonomy" id="331696"/>
    <lineage>
        <taxon>Bacteria</taxon>
        <taxon>Pseudomonadati</taxon>
        <taxon>Pseudomonadota</taxon>
        <taxon>Alphaproteobacteria</taxon>
        <taxon>Hyphomicrobiales</taxon>
        <taxon>Xanthobacteraceae</taxon>
        <taxon>Pseudolabrys</taxon>
    </lineage>
</organism>
<dbReference type="SUPFAM" id="SSF48008">
    <property type="entry name" value="GntR ligand-binding domain-like"/>
    <property type="match status" value="1"/>
</dbReference>
<feature type="domain" description="HTH gntR-type" evidence="5">
    <location>
        <begin position="23"/>
        <end position="90"/>
    </location>
</feature>
<name>A0A346A1C6_9HYPH</name>
<dbReference type="InterPro" id="IPR036388">
    <property type="entry name" value="WH-like_DNA-bd_sf"/>
</dbReference>
<keyword evidence="1" id="KW-0805">Transcription regulation</keyword>
<evidence type="ECO:0000256" key="4">
    <source>
        <dbReference type="SAM" id="MobiDB-lite"/>
    </source>
</evidence>
<dbReference type="SUPFAM" id="SSF46785">
    <property type="entry name" value="Winged helix' DNA-binding domain"/>
    <property type="match status" value="1"/>
</dbReference>
<sequence length="234" mass="26450">MQKARKKTTAVAEGALPPRESGETLAEVLHRELEQGILKGELKPGDRLDEVEVAKRYGVSRTPVREAFRLLGANDLVDLRSRQGVIVRKIGVNTVIEMFQVLAELEGLCARLASRRMSPEQDAELGRIHERLKSSAAGSDVDEFDAINLAFHSLIHGAARNAYLAQETRRLRNRMAPYLRRVTYKPHRFRTTITEHQQIIDAIRAHDPDKADEVMRHHVSLLSEDLADFIAVYD</sequence>
<dbReference type="Pfam" id="PF07729">
    <property type="entry name" value="FCD"/>
    <property type="match status" value="1"/>
</dbReference>
<dbReference type="CDD" id="cd07377">
    <property type="entry name" value="WHTH_GntR"/>
    <property type="match status" value="1"/>
</dbReference>
<evidence type="ECO:0000313" key="7">
    <source>
        <dbReference type="Proteomes" id="UP000254889"/>
    </source>
</evidence>
<dbReference type="EMBL" id="CP031417">
    <property type="protein sequence ID" value="AXK82973.1"/>
    <property type="molecule type" value="Genomic_DNA"/>
</dbReference>
<protein>
    <submittedName>
        <fullName evidence="6">GntR family transcriptional regulator</fullName>
    </submittedName>
</protein>